<evidence type="ECO:0000313" key="7">
    <source>
        <dbReference type="Proteomes" id="UP001597502"/>
    </source>
</evidence>
<evidence type="ECO:0000256" key="4">
    <source>
        <dbReference type="RuleBase" id="RU000481"/>
    </source>
</evidence>
<dbReference type="InterPro" id="IPR015422">
    <property type="entry name" value="PyrdxlP-dep_Trfase_small"/>
</dbReference>
<dbReference type="InterPro" id="IPR004838">
    <property type="entry name" value="NHTrfase_class1_PyrdxlP-BS"/>
</dbReference>
<evidence type="ECO:0000256" key="3">
    <source>
        <dbReference type="ARBA" id="ARBA00022679"/>
    </source>
</evidence>
<sequence>MSFASVKVKNLPPYLFSSFQQKKKELEADGVDVIDLGIGAPDLPAPSFVVDRLAEEAKYAANHRYSTYSGCAEFREAVAHFYKSEYDVDLNPETEVLALIGSKEGIANLMHAVIDPGDTVLVPDPGYPVYRTAVQLAGGVSSPLPLDHSNGYVPLYEQAGQDVMNRAKMMLLNYPGNPTAATVKFDTFLEAIAKAAKHDMLLVHDAAYDMITFNDYEAPSVLQVPNAKDRAVEFGSLSKSFNMTGWRIGYVVGNAEVIKALATLKSNMDTSQFLPIQKAAAAALRSNFSAVEEHNRIYRARMEKLHSGFRELGIRADKPNGTIFLWAQVPDGYSSMEFADKLLNEAGVIVTPGHAFGSRGEGYFRVALTVSEDRLDEVVARMKKLDIKEGSRP</sequence>
<dbReference type="PANTHER" id="PTHR42832:SF3">
    <property type="entry name" value="L-GLUTAMINE--4-(METHYLSULFANYL)-2-OXOBUTANOATE AMINOTRANSFERASE"/>
    <property type="match status" value="1"/>
</dbReference>
<comment type="caution">
    <text evidence="6">The sequence shown here is derived from an EMBL/GenBank/DDBJ whole genome shotgun (WGS) entry which is preliminary data.</text>
</comment>
<dbReference type="Proteomes" id="UP001597502">
    <property type="component" value="Unassembled WGS sequence"/>
</dbReference>
<organism evidence="6 7">
    <name type="scientific">Lentibacillus juripiscarius</name>
    <dbReference type="NCBI Taxonomy" id="257446"/>
    <lineage>
        <taxon>Bacteria</taxon>
        <taxon>Bacillati</taxon>
        <taxon>Bacillota</taxon>
        <taxon>Bacilli</taxon>
        <taxon>Bacillales</taxon>
        <taxon>Bacillaceae</taxon>
        <taxon>Lentibacillus</taxon>
    </lineage>
</organism>
<dbReference type="GO" id="GO:0008483">
    <property type="term" value="F:transaminase activity"/>
    <property type="evidence" value="ECO:0007669"/>
    <property type="project" value="UniProtKB-KW"/>
</dbReference>
<dbReference type="EMBL" id="JBHUNA010000007">
    <property type="protein sequence ID" value="MFD2760177.1"/>
    <property type="molecule type" value="Genomic_DNA"/>
</dbReference>
<proteinExistence type="inferred from homology"/>
<evidence type="ECO:0000313" key="6">
    <source>
        <dbReference type="EMBL" id="MFD2760177.1"/>
    </source>
</evidence>
<dbReference type="Pfam" id="PF00155">
    <property type="entry name" value="Aminotran_1_2"/>
    <property type="match status" value="1"/>
</dbReference>
<feature type="domain" description="Aminotransferase class I/classII large" evidence="5">
    <location>
        <begin position="32"/>
        <end position="381"/>
    </location>
</feature>
<dbReference type="InterPro" id="IPR050881">
    <property type="entry name" value="LL-DAP_aminotransferase"/>
</dbReference>
<name>A0ABW5V682_9BACI</name>
<dbReference type="CDD" id="cd00609">
    <property type="entry name" value="AAT_like"/>
    <property type="match status" value="1"/>
</dbReference>
<dbReference type="InterPro" id="IPR015421">
    <property type="entry name" value="PyrdxlP-dep_Trfase_major"/>
</dbReference>
<gene>
    <name evidence="6" type="ORF">ACFSUO_04215</name>
</gene>
<dbReference type="RefSeq" id="WP_382391404.1">
    <property type="nucleotide sequence ID" value="NZ_JBHUNA010000007.1"/>
</dbReference>
<dbReference type="PANTHER" id="PTHR42832">
    <property type="entry name" value="AMINO ACID AMINOTRANSFERASE"/>
    <property type="match status" value="1"/>
</dbReference>
<evidence type="ECO:0000256" key="2">
    <source>
        <dbReference type="ARBA" id="ARBA00022576"/>
    </source>
</evidence>
<evidence type="ECO:0000259" key="5">
    <source>
        <dbReference type="Pfam" id="PF00155"/>
    </source>
</evidence>
<comment type="cofactor">
    <cofactor evidence="1 4">
        <name>pyridoxal 5'-phosphate</name>
        <dbReference type="ChEBI" id="CHEBI:597326"/>
    </cofactor>
</comment>
<dbReference type="SUPFAM" id="SSF53383">
    <property type="entry name" value="PLP-dependent transferases"/>
    <property type="match status" value="1"/>
</dbReference>
<keyword evidence="3 4" id="KW-0808">Transferase</keyword>
<dbReference type="Gene3D" id="3.90.1150.10">
    <property type="entry name" value="Aspartate Aminotransferase, domain 1"/>
    <property type="match status" value="1"/>
</dbReference>
<accession>A0ABW5V682</accession>
<reference evidence="7" key="1">
    <citation type="journal article" date="2019" name="Int. J. Syst. Evol. Microbiol.">
        <title>The Global Catalogue of Microorganisms (GCM) 10K type strain sequencing project: providing services to taxonomists for standard genome sequencing and annotation.</title>
        <authorList>
            <consortium name="The Broad Institute Genomics Platform"/>
            <consortium name="The Broad Institute Genome Sequencing Center for Infectious Disease"/>
            <person name="Wu L."/>
            <person name="Ma J."/>
        </authorList>
    </citation>
    <scope>NUCLEOTIDE SEQUENCE [LARGE SCALE GENOMIC DNA]</scope>
    <source>
        <strain evidence="7">TISTR 1535</strain>
    </source>
</reference>
<evidence type="ECO:0000256" key="1">
    <source>
        <dbReference type="ARBA" id="ARBA00001933"/>
    </source>
</evidence>
<protein>
    <recommendedName>
        <fullName evidence="4">Aminotransferase</fullName>
        <ecNumber evidence="4">2.6.1.-</ecNumber>
    </recommendedName>
</protein>
<dbReference type="InterPro" id="IPR004839">
    <property type="entry name" value="Aminotransferase_I/II_large"/>
</dbReference>
<keyword evidence="2 4" id="KW-0032">Aminotransferase</keyword>
<comment type="similarity">
    <text evidence="4">Belongs to the class-I pyridoxal-phosphate-dependent aminotransferase family.</text>
</comment>
<dbReference type="InterPro" id="IPR015424">
    <property type="entry name" value="PyrdxlP-dep_Trfase"/>
</dbReference>
<dbReference type="EC" id="2.6.1.-" evidence="4"/>
<dbReference type="Gene3D" id="3.40.640.10">
    <property type="entry name" value="Type I PLP-dependent aspartate aminotransferase-like (Major domain)"/>
    <property type="match status" value="1"/>
</dbReference>
<keyword evidence="7" id="KW-1185">Reference proteome</keyword>
<dbReference type="PROSITE" id="PS00105">
    <property type="entry name" value="AA_TRANSFER_CLASS_1"/>
    <property type="match status" value="1"/>
</dbReference>